<dbReference type="InterPro" id="IPR019734">
    <property type="entry name" value="TPR_rpt"/>
</dbReference>
<keyword evidence="8" id="KW-1185">Reference proteome</keyword>
<dbReference type="AlphaFoldDB" id="A0A7N0RBR4"/>
<dbReference type="GO" id="GO:0006335">
    <property type="term" value="P:DNA replication-dependent chromatin assembly"/>
    <property type="evidence" value="ECO:0007669"/>
    <property type="project" value="TreeGrafter"/>
</dbReference>
<feature type="region of interest" description="Disordered" evidence="6">
    <location>
        <begin position="431"/>
        <end position="460"/>
    </location>
</feature>
<dbReference type="EnsemblPlants" id="Kaladp0008s0133.1.v1.1">
    <property type="protein sequence ID" value="Kaladp0008s0133.1.v1.1"/>
    <property type="gene ID" value="Kaladp0008s0133.v1.1"/>
</dbReference>
<evidence type="ECO:0000256" key="2">
    <source>
        <dbReference type="ARBA" id="ARBA00008402"/>
    </source>
</evidence>
<evidence type="ECO:0000313" key="7">
    <source>
        <dbReference type="EnsemblPlants" id="Kaladp0008s0133.1.v1.1"/>
    </source>
</evidence>
<evidence type="ECO:0000256" key="1">
    <source>
        <dbReference type="ARBA" id="ARBA00004123"/>
    </source>
</evidence>
<sequence length="460" mass="48747">MEKKDDVSNEATVAVVETAAPGGPTVTVSTSNSEGSKAEASMATSEAGKTLEDAEELLVKGSKAVKDGDLVGAVDFYSRALEIRVQHYGELAPECVQAYYKYGQALLYKAQEEADPLVSAPNNDAREDNAKGMDAKSSTNGESFITSVSSNAPQDGDSKQPEVLNDSNVRDQESDDDSDEDNLGDGEEDESDLDLAWKMLDIARAIVEKLPGDTMVKVDILSALAEVALEREDIETSLSDYLSALSVLERLVEPDSRLIAELNFRICLCLEIGSKADEAIPYCQKAISICKSLVDRLKNEVNSKPEVGTSATADNVYQRNGQTSETTHSDSATSDKEAEIQTLTDLTSDLEKKLEDLQQLVANPSSVLSEIMQIMAAKGKGNANGASSGASSSRIAVAGSSAKLLHSPTVSTAHTNGAKVTNLGVVGRGVKRVSTDSGNSESKQVKRIAPTPVDKSDGST</sequence>
<dbReference type="SUPFAM" id="SSF48452">
    <property type="entry name" value="TPR-like"/>
    <property type="match status" value="1"/>
</dbReference>
<feature type="compositionally biased region" description="Polar residues" evidence="6">
    <location>
        <begin position="309"/>
        <end position="332"/>
    </location>
</feature>
<evidence type="ECO:0000256" key="4">
    <source>
        <dbReference type="ARBA" id="ARBA00022803"/>
    </source>
</evidence>
<keyword evidence="5" id="KW-0539">Nucleus</keyword>
<keyword evidence="4" id="KW-0802">TPR repeat</keyword>
<comment type="subcellular location">
    <subcellularLocation>
        <location evidence="1">Nucleus</location>
    </subcellularLocation>
</comment>
<name>A0A7N0RBR4_KALFE</name>
<dbReference type="InterPro" id="IPR051730">
    <property type="entry name" value="NASP-like"/>
</dbReference>
<accession>A0A7N0RBR4</accession>
<evidence type="ECO:0000256" key="5">
    <source>
        <dbReference type="ARBA" id="ARBA00023242"/>
    </source>
</evidence>
<proteinExistence type="inferred from homology"/>
<dbReference type="InterPro" id="IPR011990">
    <property type="entry name" value="TPR-like_helical_dom_sf"/>
</dbReference>
<feature type="region of interest" description="Disordered" evidence="6">
    <location>
        <begin position="19"/>
        <end position="49"/>
    </location>
</feature>
<dbReference type="PANTHER" id="PTHR15081">
    <property type="entry name" value="NUCLEAR AUTOANTIGENIC SPERM PROTEIN NASP -RELATED"/>
    <property type="match status" value="1"/>
</dbReference>
<feature type="compositionally biased region" description="Polar residues" evidence="6">
    <location>
        <begin position="136"/>
        <end position="153"/>
    </location>
</feature>
<dbReference type="Gene3D" id="1.25.40.10">
    <property type="entry name" value="Tetratricopeptide repeat domain"/>
    <property type="match status" value="1"/>
</dbReference>
<dbReference type="GO" id="GO:0042393">
    <property type="term" value="F:histone binding"/>
    <property type="evidence" value="ECO:0007669"/>
    <property type="project" value="EnsemblPlants"/>
</dbReference>
<dbReference type="GO" id="GO:0006334">
    <property type="term" value="P:nucleosome assembly"/>
    <property type="evidence" value="ECO:0007669"/>
    <property type="project" value="EnsemblPlants"/>
</dbReference>
<dbReference type="GO" id="GO:0034080">
    <property type="term" value="P:CENP-A containing chromatin assembly"/>
    <property type="evidence" value="ECO:0007669"/>
    <property type="project" value="EnsemblPlants"/>
</dbReference>
<protein>
    <recommendedName>
        <fullName evidence="9">Nuclear autoantigenic sperm protein</fullName>
    </recommendedName>
</protein>
<evidence type="ECO:0000256" key="3">
    <source>
        <dbReference type="ARBA" id="ARBA00022737"/>
    </source>
</evidence>
<keyword evidence="3" id="KW-0677">Repeat</keyword>
<organism evidence="7 8">
    <name type="scientific">Kalanchoe fedtschenkoi</name>
    <name type="common">Lavender scallops</name>
    <name type="synonym">South American air plant</name>
    <dbReference type="NCBI Taxonomy" id="63787"/>
    <lineage>
        <taxon>Eukaryota</taxon>
        <taxon>Viridiplantae</taxon>
        <taxon>Streptophyta</taxon>
        <taxon>Embryophyta</taxon>
        <taxon>Tracheophyta</taxon>
        <taxon>Spermatophyta</taxon>
        <taxon>Magnoliopsida</taxon>
        <taxon>eudicotyledons</taxon>
        <taxon>Gunneridae</taxon>
        <taxon>Pentapetalae</taxon>
        <taxon>Saxifragales</taxon>
        <taxon>Crassulaceae</taxon>
        <taxon>Kalanchoe</taxon>
    </lineage>
</organism>
<evidence type="ECO:0008006" key="9">
    <source>
        <dbReference type="Google" id="ProtNLM"/>
    </source>
</evidence>
<feature type="compositionally biased region" description="Basic and acidic residues" evidence="6">
    <location>
        <begin position="124"/>
        <end position="134"/>
    </location>
</feature>
<dbReference type="GO" id="GO:0005654">
    <property type="term" value="C:nucleoplasm"/>
    <property type="evidence" value="ECO:0007669"/>
    <property type="project" value="TreeGrafter"/>
</dbReference>
<comment type="similarity">
    <text evidence="2">Belongs to the NASP family.</text>
</comment>
<dbReference type="Proteomes" id="UP000594263">
    <property type="component" value="Unplaced"/>
</dbReference>
<feature type="compositionally biased region" description="Polar residues" evidence="6">
    <location>
        <begin position="26"/>
        <end position="35"/>
    </location>
</feature>
<dbReference type="Gramene" id="Kaladp0008s0133.1.v1.1">
    <property type="protein sequence ID" value="Kaladp0008s0133.1.v1.1"/>
    <property type="gene ID" value="Kaladp0008s0133.v1.1"/>
</dbReference>
<evidence type="ECO:0000256" key="6">
    <source>
        <dbReference type="SAM" id="MobiDB-lite"/>
    </source>
</evidence>
<dbReference type="OMA" id="IAECHYK"/>
<evidence type="ECO:0000313" key="8">
    <source>
        <dbReference type="Proteomes" id="UP000594263"/>
    </source>
</evidence>
<feature type="region of interest" description="Disordered" evidence="6">
    <location>
        <begin position="117"/>
        <end position="190"/>
    </location>
</feature>
<reference evidence="7" key="1">
    <citation type="submission" date="2021-01" db="UniProtKB">
        <authorList>
            <consortium name="EnsemblPlants"/>
        </authorList>
    </citation>
    <scope>IDENTIFICATION</scope>
</reference>
<feature type="compositionally biased region" description="Acidic residues" evidence="6">
    <location>
        <begin position="173"/>
        <end position="190"/>
    </location>
</feature>
<feature type="region of interest" description="Disordered" evidence="6">
    <location>
        <begin position="305"/>
        <end position="338"/>
    </location>
</feature>
<dbReference type="PANTHER" id="PTHR15081:SF1">
    <property type="entry name" value="NUCLEAR AUTOANTIGENIC SPERM PROTEIN"/>
    <property type="match status" value="1"/>
</dbReference>
<dbReference type="SMART" id="SM00028">
    <property type="entry name" value="TPR"/>
    <property type="match status" value="3"/>
</dbReference>